<dbReference type="AlphaFoldDB" id="K3WSH1"/>
<dbReference type="VEuPathDB" id="FungiDB:PYU1_G007899"/>
<dbReference type="eggNOG" id="ENOG502S34H">
    <property type="taxonomic scope" value="Eukaryota"/>
</dbReference>
<dbReference type="HOGENOM" id="CLU_111368_0_0_1"/>
<keyword evidence="3" id="KW-1185">Reference proteome</keyword>
<reference evidence="3" key="1">
    <citation type="journal article" date="2010" name="Genome Biol.">
        <title>Genome sequence of the necrotrophic plant pathogen Pythium ultimum reveals original pathogenicity mechanisms and effector repertoire.</title>
        <authorList>
            <person name="Levesque C.A."/>
            <person name="Brouwer H."/>
            <person name="Cano L."/>
            <person name="Hamilton J.P."/>
            <person name="Holt C."/>
            <person name="Huitema E."/>
            <person name="Raffaele S."/>
            <person name="Robideau G.P."/>
            <person name="Thines M."/>
            <person name="Win J."/>
            <person name="Zerillo M.M."/>
            <person name="Beakes G.W."/>
            <person name="Boore J.L."/>
            <person name="Busam D."/>
            <person name="Dumas B."/>
            <person name="Ferriera S."/>
            <person name="Fuerstenberg S.I."/>
            <person name="Gachon C.M."/>
            <person name="Gaulin E."/>
            <person name="Govers F."/>
            <person name="Grenville-Briggs L."/>
            <person name="Horner N."/>
            <person name="Hostetler J."/>
            <person name="Jiang R.H."/>
            <person name="Johnson J."/>
            <person name="Krajaejun T."/>
            <person name="Lin H."/>
            <person name="Meijer H.J."/>
            <person name="Moore B."/>
            <person name="Morris P."/>
            <person name="Phuntmart V."/>
            <person name="Puiu D."/>
            <person name="Shetty J."/>
            <person name="Stajich J.E."/>
            <person name="Tripathy S."/>
            <person name="Wawra S."/>
            <person name="van West P."/>
            <person name="Whitty B.R."/>
            <person name="Coutinho P.M."/>
            <person name="Henrissat B."/>
            <person name="Martin F."/>
            <person name="Thomas P.D."/>
            <person name="Tyler B.M."/>
            <person name="De Vries R.P."/>
            <person name="Kamoun S."/>
            <person name="Yandell M."/>
            <person name="Tisserat N."/>
            <person name="Buell C.R."/>
        </authorList>
    </citation>
    <scope>NUCLEOTIDE SEQUENCE</scope>
    <source>
        <strain evidence="3">DAOM:BR144</strain>
    </source>
</reference>
<dbReference type="Pfam" id="PF08208">
    <property type="entry name" value="RNA_polI_A34"/>
    <property type="match status" value="1"/>
</dbReference>
<reference evidence="2" key="3">
    <citation type="submission" date="2015-02" db="UniProtKB">
        <authorList>
            <consortium name="EnsemblProtists"/>
        </authorList>
    </citation>
    <scope>IDENTIFICATION</scope>
    <source>
        <strain evidence="2">DAOM BR144</strain>
    </source>
</reference>
<dbReference type="EMBL" id="GL376617">
    <property type="status" value="NOT_ANNOTATED_CDS"/>
    <property type="molecule type" value="Genomic_DNA"/>
</dbReference>
<protein>
    <submittedName>
        <fullName evidence="2">Uncharacterized protein</fullName>
    </submittedName>
</protein>
<evidence type="ECO:0000256" key="1">
    <source>
        <dbReference type="SAM" id="MobiDB-lite"/>
    </source>
</evidence>
<name>K3WSH1_GLOUD</name>
<feature type="region of interest" description="Disordered" evidence="1">
    <location>
        <begin position="1"/>
        <end position="63"/>
    </location>
</feature>
<dbReference type="InParanoid" id="K3WSH1"/>
<feature type="compositionally biased region" description="Basic and acidic residues" evidence="1">
    <location>
        <begin position="173"/>
        <end position="185"/>
    </location>
</feature>
<evidence type="ECO:0000313" key="2">
    <source>
        <dbReference type="EnsemblProtists" id="PYU1_T007915"/>
    </source>
</evidence>
<dbReference type="InterPro" id="IPR013240">
    <property type="entry name" value="DNA-dir_RNA_pol1_su_RPA34"/>
</dbReference>
<dbReference type="OMA" id="RELWLFR"/>
<dbReference type="GO" id="GO:0006360">
    <property type="term" value="P:transcription by RNA polymerase I"/>
    <property type="evidence" value="ECO:0007669"/>
    <property type="project" value="InterPro"/>
</dbReference>
<proteinExistence type="predicted"/>
<sequence>MALTKRLNLSSKSKDDESSSASSSDEEERVVSEQEEQSQSEDESDEEFEIPPGFEPVKGGAGVTRETVLSDDKELWFFKLPKNMDASALANVTFKVGSKGELGDVVAKVSRDDKKYQLQHEDVVLTHQLVNALPEATDRKKFSLGKPFSRVFSLIEDRSSGVETKSHKSSKSSKREAPVEDEEKHHKSSKKSKSSKDNAKAAKKAAKAAKKEKN</sequence>
<evidence type="ECO:0000313" key="3">
    <source>
        <dbReference type="Proteomes" id="UP000019132"/>
    </source>
</evidence>
<feature type="compositionally biased region" description="Acidic residues" evidence="1">
    <location>
        <begin position="24"/>
        <end position="49"/>
    </location>
</feature>
<accession>K3WSH1</accession>
<dbReference type="EnsemblProtists" id="PYU1_T007915">
    <property type="protein sequence ID" value="PYU1_T007915"/>
    <property type="gene ID" value="PYU1_G007899"/>
</dbReference>
<dbReference type="Gene3D" id="6.20.250.70">
    <property type="match status" value="1"/>
</dbReference>
<reference evidence="3" key="2">
    <citation type="submission" date="2010-04" db="EMBL/GenBank/DDBJ databases">
        <authorList>
            <person name="Buell R."/>
            <person name="Hamilton J."/>
            <person name="Hostetler J."/>
        </authorList>
    </citation>
    <scope>NUCLEOTIDE SEQUENCE [LARGE SCALE GENOMIC DNA]</scope>
    <source>
        <strain evidence="3">DAOM:BR144</strain>
    </source>
</reference>
<feature type="region of interest" description="Disordered" evidence="1">
    <location>
        <begin position="159"/>
        <end position="214"/>
    </location>
</feature>
<dbReference type="Proteomes" id="UP000019132">
    <property type="component" value="Unassembled WGS sequence"/>
</dbReference>
<organism evidence="2 3">
    <name type="scientific">Globisporangium ultimum (strain ATCC 200006 / CBS 805.95 / DAOM BR144)</name>
    <name type="common">Pythium ultimum</name>
    <dbReference type="NCBI Taxonomy" id="431595"/>
    <lineage>
        <taxon>Eukaryota</taxon>
        <taxon>Sar</taxon>
        <taxon>Stramenopiles</taxon>
        <taxon>Oomycota</taxon>
        <taxon>Peronosporomycetes</taxon>
        <taxon>Pythiales</taxon>
        <taxon>Pythiaceae</taxon>
        <taxon>Globisporangium</taxon>
    </lineage>
</organism>